<protein>
    <submittedName>
        <fullName evidence="1">Uncharacterized protein</fullName>
    </submittedName>
</protein>
<name>A0A6I3IPX5_9MICO</name>
<organism evidence="1 2">
    <name type="scientific">Arsenicicoccus cauae</name>
    <dbReference type="NCBI Taxonomy" id="2663847"/>
    <lineage>
        <taxon>Bacteria</taxon>
        <taxon>Bacillati</taxon>
        <taxon>Actinomycetota</taxon>
        <taxon>Actinomycetes</taxon>
        <taxon>Micrococcales</taxon>
        <taxon>Intrasporangiaceae</taxon>
        <taxon>Arsenicicoccus</taxon>
    </lineage>
</organism>
<evidence type="ECO:0000313" key="1">
    <source>
        <dbReference type="EMBL" id="MTB71990.1"/>
    </source>
</evidence>
<sequence length="179" mass="19412">MDSAGPPRRPDEHVTALPGWWTTVQEAEQQALQLTRGTDVLTAATHVVDGIALVTAQVLGPHRWAGAGLRDHDRWAVMARDAVADHEARYGGRLFVFPGQCALAGAMTAREVLDGTVIDELVIPGHPSRIDPQARIEGLDFVRPVYRQGQVVLTLRPIGSGLFTPFERPRTAGALRPST</sequence>
<gene>
    <name evidence="1" type="ORF">GGG17_08405</name>
</gene>
<dbReference type="AlphaFoldDB" id="A0A6I3IPX5"/>
<dbReference type="RefSeq" id="WP_154593270.1">
    <property type="nucleotide sequence ID" value="NZ_WLVL01000028.1"/>
</dbReference>
<comment type="caution">
    <text evidence="1">The sequence shown here is derived from an EMBL/GenBank/DDBJ whole genome shotgun (WGS) entry which is preliminary data.</text>
</comment>
<dbReference type="EMBL" id="WLVL01000028">
    <property type="protein sequence ID" value="MTB71990.1"/>
    <property type="molecule type" value="Genomic_DNA"/>
</dbReference>
<keyword evidence="2" id="KW-1185">Reference proteome</keyword>
<proteinExistence type="predicted"/>
<dbReference type="Proteomes" id="UP000431092">
    <property type="component" value="Unassembled WGS sequence"/>
</dbReference>
<accession>A0A6I3IPX5</accession>
<evidence type="ECO:0000313" key="2">
    <source>
        <dbReference type="Proteomes" id="UP000431092"/>
    </source>
</evidence>
<reference evidence="1 2" key="1">
    <citation type="submission" date="2019-11" db="EMBL/GenBank/DDBJ databases">
        <title>Whole genome sequencing identifies a novel species of the genus Arsenicicoccus isolated from human blood.</title>
        <authorList>
            <person name="Jeong J.H."/>
            <person name="Kweon O.J."/>
            <person name="Kim H.R."/>
            <person name="Kim T.-H."/>
            <person name="Ha S.-M."/>
            <person name="Lee M.-K."/>
        </authorList>
    </citation>
    <scope>NUCLEOTIDE SEQUENCE [LARGE SCALE GENOMIC DNA]</scope>
    <source>
        <strain evidence="1 2">MKL-02</strain>
    </source>
</reference>